<dbReference type="SUPFAM" id="SSF46955">
    <property type="entry name" value="Putative DNA-binding domain"/>
    <property type="match status" value="1"/>
</dbReference>
<keyword evidence="1 2" id="KW-0500">Molybdenum</keyword>
<dbReference type="InterPro" id="IPR008995">
    <property type="entry name" value="Mo/tungstate-bd_C_term_dom"/>
</dbReference>
<evidence type="ECO:0000256" key="1">
    <source>
        <dbReference type="ARBA" id="ARBA00022505"/>
    </source>
</evidence>
<dbReference type="AlphaFoldDB" id="A0AAU7DQG8"/>
<dbReference type="Pfam" id="PF03459">
    <property type="entry name" value="TOBE"/>
    <property type="match status" value="1"/>
</dbReference>
<dbReference type="InterPro" id="IPR009061">
    <property type="entry name" value="DNA-bd_dom_put_sf"/>
</dbReference>
<dbReference type="RefSeq" id="WP_348265156.1">
    <property type="nucleotide sequence ID" value="NZ_CP121196.1"/>
</dbReference>
<dbReference type="NCBIfam" id="TIGR00638">
    <property type="entry name" value="Mop"/>
    <property type="match status" value="1"/>
</dbReference>
<dbReference type="GO" id="GO:0015689">
    <property type="term" value="P:molybdate ion transport"/>
    <property type="evidence" value="ECO:0007669"/>
    <property type="project" value="InterPro"/>
</dbReference>
<dbReference type="PROSITE" id="PS51866">
    <property type="entry name" value="MOP"/>
    <property type="match status" value="1"/>
</dbReference>
<evidence type="ECO:0000313" key="4">
    <source>
        <dbReference type="EMBL" id="XBH19934.1"/>
    </source>
</evidence>
<dbReference type="GO" id="GO:0003677">
    <property type="term" value="F:DNA binding"/>
    <property type="evidence" value="ECO:0007669"/>
    <property type="project" value="InterPro"/>
</dbReference>
<name>A0AAU7DQG8_9BACT</name>
<accession>A0AAU7DQG8</accession>
<dbReference type="InterPro" id="IPR010093">
    <property type="entry name" value="SinI_DNA-bd"/>
</dbReference>
<proteinExistence type="predicted"/>
<organism evidence="4">
    <name type="scientific">Telmatobacter sp. DSM 110680</name>
    <dbReference type="NCBI Taxonomy" id="3036704"/>
    <lineage>
        <taxon>Bacteria</taxon>
        <taxon>Pseudomonadati</taxon>
        <taxon>Acidobacteriota</taxon>
        <taxon>Terriglobia</taxon>
        <taxon>Terriglobales</taxon>
        <taxon>Acidobacteriaceae</taxon>
        <taxon>Telmatobacter</taxon>
    </lineage>
</organism>
<gene>
    <name evidence="4" type="ORF">P8935_11580</name>
</gene>
<dbReference type="Pfam" id="PF12728">
    <property type="entry name" value="HTH_17"/>
    <property type="match status" value="1"/>
</dbReference>
<dbReference type="SUPFAM" id="SSF50331">
    <property type="entry name" value="MOP-like"/>
    <property type="match status" value="1"/>
</dbReference>
<evidence type="ECO:0000256" key="2">
    <source>
        <dbReference type="PROSITE-ProRule" id="PRU01213"/>
    </source>
</evidence>
<dbReference type="Gene3D" id="2.40.50.100">
    <property type="match status" value="1"/>
</dbReference>
<dbReference type="NCBIfam" id="TIGR01764">
    <property type="entry name" value="excise"/>
    <property type="match status" value="1"/>
</dbReference>
<sequence length="130" mass="13723">MSSSNLLTPRQAAEKLGISYPALKHWILAGRIQTIKTPGGHHRIPVSALQEFLPNGTAHTGSARISGRNQLAGTIVEVTVDGLLAKVVLAIGEQRITAIITADAVRELDLKPGESAIALIKATEVMIGKT</sequence>
<dbReference type="CDD" id="cd04762">
    <property type="entry name" value="HTH_MerR-trunc"/>
    <property type="match status" value="1"/>
</dbReference>
<dbReference type="InterPro" id="IPR004606">
    <property type="entry name" value="Mop_domain"/>
</dbReference>
<reference evidence="4" key="1">
    <citation type="submission" date="2023-03" db="EMBL/GenBank/DDBJ databases">
        <title>Edaphobacter sp.</title>
        <authorList>
            <person name="Huber K.J."/>
            <person name="Papendorf J."/>
            <person name="Pilke C."/>
            <person name="Bunk B."/>
            <person name="Sproeer C."/>
            <person name="Pester M."/>
        </authorList>
    </citation>
    <scope>NUCLEOTIDE SEQUENCE</scope>
    <source>
        <strain evidence="4">DSM 110680</strain>
    </source>
</reference>
<protein>
    <submittedName>
        <fullName evidence="4">Helix-turn-helix transcriptional regulator</fullName>
    </submittedName>
</protein>
<evidence type="ECO:0000259" key="3">
    <source>
        <dbReference type="PROSITE" id="PS51866"/>
    </source>
</evidence>
<dbReference type="InterPro" id="IPR005116">
    <property type="entry name" value="Transp-assoc_OB_typ1"/>
</dbReference>
<dbReference type="InterPro" id="IPR041657">
    <property type="entry name" value="HTH_17"/>
</dbReference>
<dbReference type="EMBL" id="CP121196">
    <property type="protein sequence ID" value="XBH19934.1"/>
    <property type="molecule type" value="Genomic_DNA"/>
</dbReference>
<feature type="domain" description="Mop" evidence="3">
    <location>
        <begin position="64"/>
        <end position="129"/>
    </location>
</feature>